<protein>
    <submittedName>
        <fullName evidence="1">Uncharacterized protein</fullName>
    </submittedName>
</protein>
<organism evidence="1 2">
    <name type="scientific">Nonomuraea roseoviolacea subsp. carminata</name>
    <dbReference type="NCBI Taxonomy" id="160689"/>
    <lineage>
        <taxon>Bacteria</taxon>
        <taxon>Bacillati</taxon>
        <taxon>Actinomycetota</taxon>
        <taxon>Actinomycetes</taxon>
        <taxon>Streptosporangiales</taxon>
        <taxon>Streptosporangiaceae</taxon>
        <taxon>Nonomuraea</taxon>
    </lineage>
</organism>
<sequence length="29" mass="3447">MREFEDVYGRLGQLMNAERVEPRHIEVTA</sequence>
<proteinExistence type="predicted"/>
<name>A0ABT1K0Q2_9ACTN</name>
<evidence type="ECO:0000313" key="2">
    <source>
        <dbReference type="Proteomes" id="UP001320766"/>
    </source>
</evidence>
<dbReference type="EMBL" id="JAMZEC010000001">
    <property type="protein sequence ID" value="MCP2347581.1"/>
    <property type="molecule type" value="Genomic_DNA"/>
</dbReference>
<accession>A0ABT1K0Q2</accession>
<dbReference type="Proteomes" id="UP001320766">
    <property type="component" value="Unassembled WGS sequence"/>
</dbReference>
<comment type="caution">
    <text evidence="1">The sequence shown here is derived from an EMBL/GenBank/DDBJ whole genome shotgun (WGS) entry which is preliminary data.</text>
</comment>
<keyword evidence="2" id="KW-1185">Reference proteome</keyword>
<gene>
    <name evidence="1" type="ORF">HD595_003703</name>
</gene>
<evidence type="ECO:0000313" key="1">
    <source>
        <dbReference type="EMBL" id="MCP2347581.1"/>
    </source>
</evidence>
<reference evidence="1 2" key="1">
    <citation type="submission" date="2022-06" db="EMBL/GenBank/DDBJ databases">
        <title>Sequencing the genomes of 1000 actinobacteria strains.</title>
        <authorList>
            <person name="Klenk H.-P."/>
        </authorList>
    </citation>
    <scope>NUCLEOTIDE SEQUENCE [LARGE SCALE GENOMIC DNA]</scope>
    <source>
        <strain evidence="1 2">DSM 44170</strain>
    </source>
</reference>